<name>A0A8H6VIQ5_9PEZI</name>
<protein>
    <submittedName>
        <fullName evidence="2">Uncharacterized protein</fullName>
    </submittedName>
</protein>
<reference evidence="2" key="1">
    <citation type="submission" date="2020-04" db="EMBL/GenBank/DDBJ databases">
        <title>Draft genome resource of the tomato pathogen Pseudocercospora fuligena.</title>
        <authorList>
            <person name="Zaccaron A."/>
        </authorList>
    </citation>
    <scope>NUCLEOTIDE SEQUENCE</scope>
    <source>
        <strain evidence="2">PF001</strain>
    </source>
</reference>
<evidence type="ECO:0000313" key="3">
    <source>
        <dbReference type="Proteomes" id="UP000660729"/>
    </source>
</evidence>
<feature type="compositionally biased region" description="Basic and acidic residues" evidence="1">
    <location>
        <begin position="346"/>
        <end position="373"/>
    </location>
</feature>
<feature type="compositionally biased region" description="Basic residues" evidence="1">
    <location>
        <begin position="81"/>
        <end position="93"/>
    </location>
</feature>
<feature type="compositionally biased region" description="Basic and acidic residues" evidence="1">
    <location>
        <begin position="18"/>
        <end position="49"/>
    </location>
</feature>
<feature type="region of interest" description="Disordered" evidence="1">
    <location>
        <begin position="1"/>
        <end position="373"/>
    </location>
</feature>
<feature type="compositionally biased region" description="Low complexity" evidence="1">
    <location>
        <begin position="190"/>
        <end position="205"/>
    </location>
</feature>
<comment type="caution">
    <text evidence="2">The sequence shown here is derived from an EMBL/GenBank/DDBJ whole genome shotgun (WGS) entry which is preliminary data.</text>
</comment>
<accession>A0A8H6VIQ5</accession>
<keyword evidence="3" id="KW-1185">Reference proteome</keyword>
<dbReference type="EMBL" id="JABCIY010000070">
    <property type="protein sequence ID" value="KAF7193933.1"/>
    <property type="molecule type" value="Genomic_DNA"/>
</dbReference>
<proteinExistence type="predicted"/>
<dbReference type="Proteomes" id="UP000660729">
    <property type="component" value="Unassembled WGS sequence"/>
</dbReference>
<feature type="compositionally biased region" description="Low complexity" evidence="1">
    <location>
        <begin position="239"/>
        <end position="255"/>
    </location>
</feature>
<evidence type="ECO:0000256" key="1">
    <source>
        <dbReference type="SAM" id="MobiDB-lite"/>
    </source>
</evidence>
<organism evidence="2 3">
    <name type="scientific">Pseudocercospora fuligena</name>
    <dbReference type="NCBI Taxonomy" id="685502"/>
    <lineage>
        <taxon>Eukaryota</taxon>
        <taxon>Fungi</taxon>
        <taxon>Dikarya</taxon>
        <taxon>Ascomycota</taxon>
        <taxon>Pezizomycotina</taxon>
        <taxon>Dothideomycetes</taxon>
        <taxon>Dothideomycetidae</taxon>
        <taxon>Mycosphaerellales</taxon>
        <taxon>Mycosphaerellaceae</taxon>
        <taxon>Pseudocercospora</taxon>
    </lineage>
</organism>
<feature type="compositionally biased region" description="Polar residues" evidence="1">
    <location>
        <begin position="141"/>
        <end position="160"/>
    </location>
</feature>
<evidence type="ECO:0000313" key="2">
    <source>
        <dbReference type="EMBL" id="KAF7193933.1"/>
    </source>
</evidence>
<feature type="compositionally biased region" description="Basic and acidic residues" evidence="1">
    <location>
        <begin position="305"/>
        <end position="322"/>
    </location>
</feature>
<feature type="compositionally biased region" description="Basic and acidic residues" evidence="1">
    <location>
        <begin position="222"/>
        <end position="233"/>
    </location>
</feature>
<dbReference type="AlphaFoldDB" id="A0A8H6VIQ5"/>
<dbReference type="OrthoDB" id="10459972at2759"/>
<gene>
    <name evidence="2" type="ORF">HII31_04823</name>
</gene>
<sequence length="373" mass="42683">MAQGYPQYAAQKLLTQRAVERTPRRGSESTERWFREKAEKEKRDHDRRVKYYFAPRPNGAFIPDWEEPRFDEGPLSPPIRNRSRSRSRSRRDRPSRSSTQSSGAALRVGFAQQQYDDSDPFNGNGLSSTRDRPPTPFFGEAQNTRAETYSRPSSRSTTAFWPSPALSGDGSVPAWFTNGRTRHDSPGFMPRPTSTSHSRSTSRSSNAFWPSPTPSEFGAPLRRFDNGRTRYDSPDFLGRADSARGSGRSSRQSTRPEGMTPADLLLRGDQSRGRSHSRYRTIGNGSRSASSSRSRSRSHHRSTRRNADERTWAHHDLPDRTRGRSQSRHSPEREDPIYGVGWSRNEAIRRSAEDRDRRPNGQRWERRNAVSYH</sequence>
<feature type="compositionally biased region" description="Basic residues" evidence="1">
    <location>
        <begin position="294"/>
        <end position="304"/>
    </location>
</feature>